<comment type="caution">
    <text evidence="1">The sequence shown here is derived from an EMBL/GenBank/DDBJ whole genome shotgun (WGS) entry which is preliminary data.</text>
</comment>
<evidence type="ECO:0000313" key="2">
    <source>
        <dbReference type="Proteomes" id="UP000222168"/>
    </source>
</evidence>
<proteinExistence type="predicted"/>
<accession>A0A2D0KEK0</accession>
<dbReference type="AlphaFoldDB" id="A0A2D0KEK0"/>
<dbReference type="Proteomes" id="UP000222168">
    <property type="component" value="Unassembled WGS sequence"/>
</dbReference>
<name>A0A2D0KEK0_9GAMM</name>
<dbReference type="EMBL" id="NJAK01000001">
    <property type="protein sequence ID" value="PHM61838.1"/>
    <property type="molecule type" value="Genomic_DNA"/>
</dbReference>
<protein>
    <submittedName>
        <fullName evidence="1">Uncharacterized protein</fullName>
    </submittedName>
</protein>
<gene>
    <name evidence="1" type="ORF">Xish_00988</name>
</gene>
<keyword evidence="2" id="KW-1185">Reference proteome</keyword>
<evidence type="ECO:0000313" key="1">
    <source>
        <dbReference type="EMBL" id="PHM61838.1"/>
    </source>
</evidence>
<organism evidence="1 2">
    <name type="scientific">Xenorhabdus ishibashii</name>
    <dbReference type="NCBI Taxonomy" id="1034471"/>
    <lineage>
        <taxon>Bacteria</taxon>
        <taxon>Pseudomonadati</taxon>
        <taxon>Pseudomonadota</taxon>
        <taxon>Gammaproteobacteria</taxon>
        <taxon>Enterobacterales</taxon>
        <taxon>Morganellaceae</taxon>
        <taxon>Xenorhabdus</taxon>
    </lineage>
</organism>
<sequence>MLILYLTHPPNPTAVITFLPSLVVTPFSLVGN</sequence>
<reference evidence="1 2" key="1">
    <citation type="journal article" date="2017" name="Nat. Microbiol.">
        <title>Natural product diversity associated with the nematode symbionts Photorhabdus and Xenorhabdus.</title>
        <authorList>
            <person name="Tobias N.J."/>
            <person name="Wolff H."/>
            <person name="Djahanschiri B."/>
            <person name="Grundmann F."/>
            <person name="Kronenwerth M."/>
            <person name="Shi Y.M."/>
            <person name="Simonyi S."/>
            <person name="Grun P."/>
            <person name="Shapiro-Ilan D."/>
            <person name="Pidot S.J."/>
            <person name="Stinear T.P."/>
            <person name="Ebersberger I."/>
            <person name="Bode H.B."/>
        </authorList>
    </citation>
    <scope>NUCLEOTIDE SEQUENCE [LARGE SCALE GENOMIC DNA]</scope>
    <source>
        <strain evidence="1 2">DSM 22670</strain>
    </source>
</reference>